<gene>
    <name evidence="7" type="ORF">SAMEA4412677_01425</name>
</gene>
<protein>
    <submittedName>
        <fullName evidence="7">Polysaccharide biosynthesis protein</fullName>
    </submittedName>
</protein>
<sequence length="422" mass="47615">MKTKSIFQTFASRLLIMLLNFGIIIFSTNFWGAEGRGVIALVVADLAVIGFFTNIIVGSSISYFAAKLAPGEILTYAYIWAVVCGISLPLFMLFNEHSREYLHYLIILSVLIALFTANISLFLGQKKLERYNAYSAMQNILHFLVIGIMVLVFKWESVETYFKAQIFSYLVLVLIMFAIIWREIKFTRLNLSQSTVKKLFSYGWKTQLSAFLQFLNYRLSFYFLEIFRGVASVGVFSVSAAFSESVWTVSRSLALVLYSDVVNNADHHDSVAKTKFSVKLCFLATVLLLALILSIPTKIYMLIFGESFHEVKNVIVVLSPGILMIAVSDIIGYYFAATHQLKILNIKSAVGLVVTVFCGLYAIPKWGLIGAGIVTSLSYSVSSLLLFWKFYQNASFKGSDLFFTQSEFQQLLNMVNQKLFKK</sequence>
<dbReference type="AlphaFoldDB" id="A0A239XE12"/>
<accession>A0A239XE12</accession>
<name>A0A239XE12_9FLAO</name>
<evidence type="ECO:0000256" key="6">
    <source>
        <dbReference type="SAM" id="Phobius"/>
    </source>
</evidence>
<evidence type="ECO:0000256" key="5">
    <source>
        <dbReference type="ARBA" id="ARBA00023136"/>
    </source>
</evidence>
<dbReference type="GO" id="GO:0005886">
    <property type="term" value="C:plasma membrane"/>
    <property type="evidence" value="ECO:0007669"/>
    <property type="project" value="UniProtKB-SubCell"/>
</dbReference>
<dbReference type="InterPro" id="IPR050833">
    <property type="entry name" value="Poly_Biosynth_Transport"/>
</dbReference>
<feature type="transmembrane region" description="Helical" evidence="6">
    <location>
        <begin position="38"/>
        <end position="66"/>
    </location>
</feature>
<evidence type="ECO:0000256" key="3">
    <source>
        <dbReference type="ARBA" id="ARBA00022692"/>
    </source>
</evidence>
<keyword evidence="5 6" id="KW-0472">Membrane</keyword>
<dbReference type="KEGG" id="ctak:4412677_01425"/>
<dbReference type="Proteomes" id="UP000215196">
    <property type="component" value="Chromosome 1"/>
</dbReference>
<feature type="transmembrane region" description="Helical" evidence="6">
    <location>
        <begin position="73"/>
        <end position="95"/>
    </location>
</feature>
<feature type="transmembrane region" description="Helical" evidence="6">
    <location>
        <begin position="101"/>
        <end position="124"/>
    </location>
</feature>
<evidence type="ECO:0000313" key="7">
    <source>
        <dbReference type="EMBL" id="SNV44712.1"/>
    </source>
</evidence>
<dbReference type="InterPro" id="IPR002797">
    <property type="entry name" value="Polysacc_synth"/>
</dbReference>
<feature type="transmembrane region" description="Helical" evidence="6">
    <location>
        <begin position="136"/>
        <end position="155"/>
    </location>
</feature>
<keyword evidence="8" id="KW-1185">Reference proteome</keyword>
<evidence type="ECO:0000256" key="4">
    <source>
        <dbReference type="ARBA" id="ARBA00022989"/>
    </source>
</evidence>
<comment type="subcellular location">
    <subcellularLocation>
        <location evidence="1">Cell membrane</location>
        <topology evidence="1">Multi-pass membrane protein</topology>
    </subcellularLocation>
</comment>
<reference evidence="7 8" key="1">
    <citation type="submission" date="2017-06" db="EMBL/GenBank/DDBJ databases">
        <authorList>
            <consortium name="Pathogen Informatics"/>
        </authorList>
    </citation>
    <scope>NUCLEOTIDE SEQUENCE [LARGE SCALE GENOMIC DNA]</scope>
    <source>
        <strain evidence="7 8">NCTC13490</strain>
    </source>
</reference>
<dbReference type="PANTHER" id="PTHR30250">
    <property type="entry name" value="PST FAMILY PREDICTED COLANIC ACID TRANSPORTER"/>
    <property type="match status" value="1"/>
</dbReference>
<keyword evidence="3 6" id="KW-0812">Transmembrane</keyword>
<feature type="transmembrane region" description="Helical" evidence="6">
    <location>
        <begin position="161"/>
        <end position="181"/>
    </location>
</feature>
<feature type="transmembrane region" description="Helical" evidence="6">
    <location>
        <begin position="315"/>
        <end position="336"/>
    </location>
</feature>
<feature type="transmembrane region" description="Helical" evidence="6">
    <location>
        <begin position="280"/>
        <end position="303"/>
    </location>
</feature>
<evidence type="ECO:0000313" key="8">
    <source>
        <dbReference type="Proteomes" id="UP000215196"/>
    </source>
</evidence>
<proteinExistence type="predicted"/>
<evidence type="ECO:0000256" key="1">
    <source>
        <dbReference type="ARBA" id="ARBA00004651"/>
    </source>
</evidence>
<feature type="transmembrane region" description="Helical" evidence="6">
    <location>
        <begin position="369"/>
        <end position="388"/>
    </location>
</feature>
<dbReference type="PANTHER" id="PTHR30250:SF11">
    <property type="entry name" value="O-ANTIGEN TRANSPORTER-RELATED"/>
    <property type="match status" value="1"/>
</dbReference>
<organism evidence="7 8">
    <name type="scientific">Chryseobacterium taklimakanense</name>
    <dbReference type="NCBI Taxonomy" id="536441"/>
    <lineage>
        <taxon>Bacteria</taxon>
        <taxon>Pseudomonadati</taxon>
        <taxon>Bacteroidota</taxon>
        <taxon>Flavobacteriia</taxon>
        <taxon>Flavobacteriales</taxon>
        <taxon>Weeksellaceae</taxon>
        <taxon>Chryseobacterium group</taxon>
        <taxon>Chryseobacterium</taxon>
    </lineage>
</organism>
<dbReference type="RefSeq" id="WP_095071821.1">
    <property type="nucleotide sequence ID" value="NZ_LT906465.1"/>
</dbReference>
<keyword evidence="2" id="KW-1003">Cell membrane</keyword>
<dbReference type="Pfam" id="PF01943">
    <property type="entry name" value="Polysacc_synt"/>
    <property type="match status" value="1"/>
</dbReference>
<dbReference type="EMBL" id="LT906465">
    <property type="protein sequence ID" value="SNV44712.1"/>
    <property type="molecule type" value="Genomic_DNA"/>
</dbReference>
<feature type="transmembrane region" description="Helical" evidence="6">
    <location>
        <begin position="12"/>
        <end position="32"/>
    </location>
</feature>
<keyword evidence="4 6" id="KW-1133">Transmembrane helix</keyword>
<evidence type="ECO:0000256" key="2">
    <source>
        <dbReference type="ARBA" id="ARBA00022475"/>
    </source>
</evidence>
<feature type="transmembrane region" description="Helical" evidence="6">
    <location>
        <begin position="343"/>
        <end position="363"/>
    </location>
</feature>